<feature type="transmembrane region" description="Helical" evidence="1">
    <location>
        <begin position="21"/>
        <end position="45"/>
    </location>
</feature>
<evidence type="ECO:0000313" key="3">
    <source>
        <dbReference type="Proteomes" id="UP000176645"/>
    </source>
</evidence>
<evidence type="ECO:0000256" key="1">
    <source>
        <dbReference type="SAM" id="Phobius"/>
    </source>
</evidence>
<evidence type="ECO:0008006" key="4">
    <source>
        <dbReference type="Google" id="ProtNLM"/>
    </source>
</evidence>
<proteinExistence type="predicted"/>
<sequence>MPITHIDIESKKVAKKSRRPPWWKILLVVVGSFVLVTSIATMYLYPKVRVLAKDVEKVSNQARAVQTNIEKQDVALVKDEFLQLRKDLKKTQTDLSQLAIIGKLPLLNAYYNDAKHALKAGIFVTQAGEIVTDSIVPFGDILGLKGVKSNLKAEKKVEVLVTKVFPELSSRTGDMEALVKKIKAELSQISESRYPKALKINGAGVYNSITQAKELVNKTEKSLPLLKTASEALPSILGYKKEKTYLLWFQNDKELRPTGGFITAYGVVKVKNGKLVDITSDDIYDLDKRFSPFETPPAPLQKYLLLKIFPIRDTNISPDFDVSVKKFESFYERISNVPKIDGIIAVDTEMVRRFLEITGPVTVQKYNETFSAEDHPIYKIPDVIYKLELYAEVLLRGSNERKGLVGDLMDEMLKKLFAAPAEKFPTIFDTFVTSAESKNILFNFKDKNAQELVEELNYAGRIKSYDGDYLHVNNANFAGLKGNLYIKALVEQDIVVSGEGEVTKKVKVTLRNTEKADGWLNAVYQNWMRLYVPKGSKLIDKEVFADFGQGEDLGKTVWESFSRTLPLSFSETSFTYKLPFKVKKGQTYRLLIQKQGGTTDPYMIIRVNGKKLFEFDLKKDTKLEFKI</sequence>
<dbReference type="EMBL" id="MHCU01000071">
    <property type="protein sequence ID" value="OGY26342.1"/>
    <property type="molecule type" value="Genomic_DNA"/>
</dbReference>
<gene>
    <name evidence="2" type="ORF">A2Z42_03380</name>
</gene>
<organism evidence="2 3">
    <name type="scientific">Candidatus Woykebacteria bacterium RBG_19FT_COMBO_43_10</name>
    <dbReference type="NCBI Taxonomy" id="1802598"/>
    <lineage>
        <taxon>Bacteria</taxon>
        <taxon>Candidatus Woykeibacteriota</taxon>
    </lineage>
</organism>
<keyword evidence="1" id="KW-0472">Membrane</keyword>
<reference evidence="2 3" key="1">
    <citation type="journal article" date="2016" name="Nat. Commun.">
        <title>Thousands of microbial genomes shed light on interconnected biogeochemical processes in an aquifer system.</title>
        <authorList>
            <person name="Anantharaman K."/>
            <person name="Brown C.T."/>
            <person name="Hug L.A."/>
            <person name="Sharon I."/>
            <person name="Castelle C.J."/>
            <person name="Probst A.J."/>
            <person name="Thomas B.C."/>
            <person name="Singh A."/>
            <person name="Wilkins M.J."/>
            <person name="Karaoz U."/>
            <person name="Brodie E.L."/>
            <person name="Williams K.H."/>
            <person name="Hubbard S.S."/>
            <person name="Banfield J.F."/>
        </authorList>
    </citation>
    <scope>NUCLEOTIDE SEQUENCE [LARGE SCALE GENOMIC DNA]</scope>
</reference>
<dbReference type="Proteomes" id="UP000176645">
    <property type="component" value="Unassembled WGS sequence"/>
</dbReference>
<protein>
    <recommendedName>
        <fullName evidence="4">DUF4012 domain-containing protein</fullName>
    </recommendedName>
</protein>
<comment type="caution">
    <text evidence="2">The sequence shown here is derived from an EMBL/GenBank/DDBJ whole genome shotgun (WGS) entry which is preliminary data.</text>
</comment>
<dbReference type="AlphaFoldDB" id="A0A1G1WF52"/>
<dbReference type="Pfam" id="PF13196">
    <property type="entry name" value="DUF4012"/>
    <property type="match status" value="1"/>
</dbReference>
<dbReference type="InterPro" id="IPR025101">
    <property type="entry name" value="DUF4012"/>
</dbReference>
<keyword evidence="1" id="KW-0812">Transmembrane</keyword>
<name>A0A1G1WF52_9BACT</name>
<accession>A0A1G1WF52</accession>
<evidence type="ECO:0000313" key="2">
    <source>
        <dbReference type="EMBL" id="OGY26342.1"/>
    </source>
</evidence>
<keyword evidence="1" id="KW-1133">Transmembrane helix</keyword>